<keyword evidence="3" id="KW-1185">Reference proteome</keyword>
<gene>
    <name evidence="2" type="ORF">ACIPEN_20560</name>
</gene>
<organism evidence="2 3">
    <name type="scientific">Herbaspirillum chlorophenolicum</name>
    <dbReference type="NCBI Taxonomy" id="211589"/>
    <lineage>
        <taxon>Bacteria</taxon>
        <taxon>Pseudomonadati</taxon>
        <taxon>Pseudomonadota</taxon>
        <taxon>Betaproteobacteria</taxon>
        <taxon>Burkholderiales</taxon>
        <taxon>Oxalobacteraceae</taxon>
        <taxon>Herbaspirillum</taxon>
    </lineage>
</organism>
<evidence type="ECO:0000313" key="2">
    <source>
        <dbReference type="EMBL" id="MFJ3048234.1"/>
    </source>
</evidence>
<name>A0ABW8F4K2_9BURK</name>
<evidence type="ECO:0000313" key="3">
    <source>
        <dbReference type="Proteomes" id="UP001617427"/>
    </source>
</evidence>
<reference evidence="2 3" key="1">
    <citation type="submission" date="2024-10" db="EMBL/GenBank/DDBJ databases">
        <title>The Natural Products Discovery Center: Release of the First 8490 Sequenced Strains for Exploring Actinobacteria Biosynthetic Diversity.</title>
        <authorList>
            <person name="Kalkreuter E."/>
            <person name="Kautsar S.A."/>
            <person name="Yang D."/>
            <person name="Bader C.D."/>
            <person name="Teijaro C.N."/>
            <person name="Fluegel L."/>
            <person name="Davis C.M."/>
            <person name="Simpson J.R."/>
            <person name="Lauterbach L."/>
            <person name="Steele A.D."/>
            <person name="Gui C."/>
            <person name="Meng S."/>
            <person name="Li G."/>
            <person name="Viehrig K."/>
            <person name="Ye F."/>
            <person name="Su P."/>
            <person name="Kiefer A.F."/>
            <person name="Nichols A."/>
            <person name="Cepeda A.J."/>
            <person name="Yan W."/>
            <person name="Fan B."/>
            <person name="Jiang Y."/>
            <person name="Adhikari A."/>
            <person name="Zheng C.-J."/>
            <person name="Schuster L."/>
            <person name="Cowan T.M."/>
            <person name="Smanski M.J."/>
            <person name="Chevrette M.G."/>
            <person name="De Carvalho L.P.S."/>
            <person name="Shen B."/>
        </authorList>
    </citation>
    <scope>NUCLEOTIDE SEQUENCE [LARGE SCALE GENOMIC DNA]</scope>
    <source>
        <strain evidence="2 3">NPDC087045</strain>
    </source>
</reference>
<dbReference type="Proteomes" id="UP001617427">
    <property type="component" value="Unassembled WGS sequence"/>
</dbReference>
<proteinExistence type="predicted"/>
<feature type="transmembrane region" description="Helical" evidence="1">
    <location>
        <begin position="33"/>
        <end position="49"/>
    </location>
</feature>
<feature type="transmembrane region" description="Helical" evidence="1">
    <location>
        <begin position="61"/>
        <end position="79"/>
    </location>
</feature>
<keyword evidence="1" id="KW-0812">Transmembrane</keyword>
<evidence type="ECO:0000256" key="1">
    <source>
        <dbReference type="SAM" id="Phobius"/>
    </source>
</evidence>
<keyword evidence="1" id="KW-0472">Membrane</keyword>
<protein>
    <recommendedName>
        <fullName evidence="4">Transmembrane protein</fullName>
    </recommendedName>
</protein>
<feature type="transmembrane region" description="Helical" evidence="1">
    <location>
        <begin position="99"/>
        <end position="124"/>
    </location>
</feature>
<dbReference type="RefSeq" id="WP_402703146.1">
    <property type="nucleotide sequence ID" value="NZ_JBIUZV010000016.1"/>
</dbReference>
<evidence type="ECO:0008006" key="4">
    <source>
        <dbReference type="Google" id="ProtNLM"/>
    </source>
</evidence>
<accession>A0ABW8F4K2</accession>
<dbReference type="EMBL" id="JBIUZV010000016">
    <property type="protein sequence ID" value="MFJ3048234.1"/>
    <property type="molecule type" value="Genomic_DNA"/>
</dbReference>
<sequence>MRSLLPIALGHIAALGLSAASVAYGTMPERNLLQGATCLLLLLAAAMHLRPGPCSKMRIPIGCAGLALWPLAVPGMHGASLMLSLSMPLCGDAAASGTLAHAAAAILIHTAAMLLSAGAAAYLACRGKRLVRNLCAGARNPIPLSAQKNTSRSAPSGQP</sequence>
<comment type="caution">
    <text evidence="2">The sequence shown here is derived from an EMBL/GenBank/DDBJ whole genome shotgun (WGS) entry which is preliminary data.</text>
</comment>
<keyword evidence="1" id="KW-1133">Transmembrane helix</keyword>